<dbReference type="Pfam" id="PF12900">
    <property type="entry name" value="Pyridox_ox_2"/>
    <property type="match status" value="1"/>
</dbReference>
<dbReference type="EMBL" id="DVLX01000084">
    <property type="protein sequence ID" value="HIT99949.1"/>
    <property type="molecule type" value="Genomic_DNA"/>
</dbReference>
<evidence type="ECO:0000313" key="2">
    <source>
        <dbReference type="Proteomes" id="UP000824159"/>
    </source>
</evidence>
<organism evidence="1 2">
    <name type="scientific">Candidatus Allocopromorpha excrementavium</name>
    <dbReference type="NCBI Taxonomy" id="2840741"/>
    <lineage>
        <taxon>Bacteria</taxon>
        <taxon>Bacillati</taxon>
        <taxon>Bacillota</taxon>
        <taxon>Clostridia</taxon>
        <taxon>Eubacteriales</taxon>
        <taxon>Eubacteriaceae</taxon>
        <taxon>Eubacteriaceae incertae sedis</taxon>
        <taxon>Candidatus Allocopromorpha</taxon>
    </lineage>
</organism>
<dbReference type="PANTHER" id="PTHR34071:SF2">
    <property type="entry name" value="FLAVIN-NUCLEOTIDE-BINDING PROTEIN"/>
    <property type="match status" value="1"/>
</dbReference>
<reference evidence="1" key="2">
    <citation type="journal article" date="2021" name="PeerJ">
        <title>Extensive microbial diversity within the chicken gut microbiome revealed by metagenomics and culture.</title>
        <authorList>
            <person name="Gilroy R."/>
            <person name="Ravi A."/>
            <person name="Getino M."/>
            <person name="Pursley I."/>
            <person name="Horton D.L."/>
            <person name="Alikhan N.F."/>
            <person name="Baker D."/>
            <person name="Gharbi K."/>
            <person name="Hall N."/>
            <person name="Watson M."/>
            <person name="Adriaenssens E.M."/>
            <person name="Foster-Nyarko E."/>
            <person name="Jarju S."/>
            <person name="Secka A."/>
            <person name="Antonio M."/>
            <person name="Oren A."/>
            <person name="Chaudhuri R.R."/>
            <person name="La Ragione R."/>
            <person name="Hildebrand F."/>
            <person name="Pallen M.J."/>
        </authorList>
    </citation>
    <scope>NUCLEOTIDE SEQUENCE</scope>
    <source>
        <strain evidence="1">CHK176-22527</strain>
    </source>
</reference>
<name>A0A9D1KVY2_9FIRM</name>
<accession>A0A9D1KVY2</accession>
<dbReference type="AlphaFoldDB" id="A0A9D1KVY2"/>
<sequence>MERKMRRQDKFMPVEECMEMLKDAEYGTLTTVGEDGVPYATPINFVYINDALYFHCAKEGHKIDNIKYNDKVCFNVVDSVELMPEKFATKFRSAMVFGKIEIVEDAEEKRMGISAIAEKFSPDYHDEGVKYIDSAFDDIHMLKLTIDRITGKAAR</sequence>
<dbReference type="InterPro" id="IPR024747">
    <property type="entry name" value="Pyridox_Oxase-rel"/>
</dbReference>
<evidence type="ECO:0000313" key="1">
    <source>
        <dbReference type="EMBL" id="HIT99949.1"/>
    </source>
</evidence>
<dbReference type="PANTHER" id="PTHR34071">
    <property type="entry name" value="5-NITROIMIDAZOLE ANTIBIOTICS RESISTANCE PROTEIN, NIMA-FAMILY-RELATED PROTEIN-RELATED"/>
    <property type="match status" value="1"/>
</dbReference>
<dbReference type="Proteomes" id="UP000824159">
    <property type="component" value="Unassembled WGS sequence"/>
</dbReference>
<protein>
    <submittedName>
        <fullName evidence="1">Pyridoxamine 5'-phosphate oxidase family protein</fullName>
    </submittedName>
</protein>
<dbReference type="SUPFAM" id="SSF50475">
    <property type="entry name" value="FMN-binding split barrel"/>
    <property type="match status" value="1"/>
</dbReference>
<comment type="caution">
    <text evidence="1">The sequence shown here is derived from an EMBL/GenBank/DDBJ whole genome shotgun (WGS) entry which is preliminary data.</text>
</comment>
<proteinExistence type="predicted"/>
<reference evidence="1" key="1">
    <citation type="submission" date="2020-10" db="EMBL/GenBank/DDBJ databases">
        <authorList>
            <person name="Gilroy R."/>
        </authorList>
    </citation>
    <scope>NUCLEOTIDE SEQUENCE</scope>
    <source>
        <strain evidence="1">CHK176-22527</strain>
    </source>
</reference>
<gene>
    <name evidence="1" type="ORF">IAD12_06825</name>
</gene>
<dbReference type="InterPro" id="IPR012349">
    <property type="entry name" value="Split_barrel_FMN-bd"/>
</dbReference>
<dbReference type="Gene3D" id="2.30.110.10">
    <property type="entry name" value="Electron Transport, Fmn-binding Protein, Chain A"/>
    <property type="match status" value="1"/>
</dbReference>